<accession>A0ABD4EHB5</accession>
<gene>
    <name evidence="2" type="ORF">HMPREF3225_00689</name>
</gene>
<organism evidence="2 3">
    <name type="scientific">Staphylococcus lugdunensis</name>
    <dbReference type="NCBI Taxonomy" id="28035"/>
    <lineage>
        <taxon>Bacteria</taxon>
        <taxon>Bacillati</taxon>
        <taxon>Bacillota</taxon>
        <taxon>Bacilli</taxon>
        <taxon>Bacillales</taxon>
        <taxon>Staphylococcaceae</taxon>
        <taxon>Staphylococcus</taxon>
    </lineage>
</organism>
<feature type="transmembrane region" description="Helical" evidence="1">
    <location>
        <begin position="22"/>
        <end position="39"/>
    </location>
</feature>
<keyword evidence="1" id="KW-1133">Transmembrane helix</keyword>
<evidence type="ECO:0000313" key="2">
    <source>
        <dbReference type="EMBL" id="KXA39329.1"/>
    </source>
</evidence>
<protein>
    <submittedName>
        <fullName evidence="2">Uncharacterized protein</fullName>
    </submittedName>
</protein>
<keyword evidence="1" id="KW-0472">Membrane</keyword>
<dbReference type="EMBL" id="LRQI01000027">
    <property type="protein sequence ID" value="KXA39329.1"/>
    <property type="molecule type" value="Genomic_DNA"/>
</dbReference>
<evidence type="ECO:0000313" key="3">
    <source>
        <dbReference type="Proteomes" id="UP000070063"/>
    </source>
</evidence>
<evidence type="ECO:0000256" key="1">
    <source>
        <dbReference type="SAM" id="Phobius"/>
    </source>
</evidence>
<proteinExistence type="predicted"/>
<reference evidence="2 3" key="1">
    <citation type="submission" date="2016-01" db="EMBL/GenBank/DDBJ databases">
        <authorList>
            <person name="Mitreva M."/>
            <person name="Pepin K.H."/>
            <person name="Mihindukulasuriya K.A."/>
            <person name="Fulton R."/>
            <person name="Fronick C."/>
            <person name="O'Laughlin M."/>
            <person name="Miner T."/>
            <person name="Herter B."/>
            <person name="Rosa B.A."/>
            <person name="Cordes M."/>
            <person name="Tomlinson C."/>
            <person name="Wollam A."/>
            <person name="Palsikar V.B."/>
            <person name="Mardis E.R."/>
            <person name="Wilson R.K."/>
        </authorList>
    </citation>
    <scope>NUCLEOTIDE SEQUENCE [LARGE SCALE GENOMIC DNA]</scope>
    <source>
        <strain evidence="2 3">MJR7738</strain>
    </source>
</reference>
<sequence length="46" mass="5218">MFFVAVRKDICILLTYISGNSFLSSTLTATTTIIIFFIVNKWGRKS</sequence>
<dbReference type="AlphaFoldDB" id="A0ABD4EHB5"/>
<dbReference type="Proteomes" id="UP000070063">
    <property type="component" value="Unassembled WGS sequence"/>
</dbReference>
<keyword evidence="1" id="KW-0812">Transmembrane</keyword>
<comment type="caution">
    <text evidence="2">The sequence shown here is derived from an EMBL/GenBank/DDBJ whole genome shotgun (WGS) entry which is preliminary data.</text>
</comment>
<name>A0ABD4EHB5_STALU</name>